<evidence type="ECO:0000313" key="2">
    <source>
        <dbReference type="EMBL" id="SUC29586.1"/>
    </source>
</evidence>
<evidence type="ECO:0008006" key="4">
    <source>
        <dbReference type="Google" id="ProtNLM"/>
    </source>
</evidence>
<evidence type="ECO:0000313" key="3">
    <source>
        <dbReference type="Proteomes" id="UP000254208"/>
    </source>
</evidence>
<organism evidence="2 3">
    <name type="scientific">Providencia rettgeri</name>
    <dbReference type="NCBI Taxonomy" id="587"/>
    <lineage>
        <taxon>Bacteria</taxon>
        <taxon>Pseudomonadati</taxon>
        <taxon>Pseudomonadota</taxon>
        <taxon>Gammaproteobacteria</taxon>
        <taxon>Enterobacterales</taxon>
        <taxon>Morganellaceae</taxon>
        <taxon>Providencia</taxon>
    </lineage>
</organism>
<name>A0A379FLM4_PRORE</name>
<gene>
    <name evidence="2" type="ORF">NCTC11801_00489</name>
</gene>
<accession>A0A379FLM4</accession>
<evidence type="ECO:0000256" key="1">
    <source>
        <dbReference type="SAM" id="MobiDB-lite"/>
    </source>
</evidence>
<proteinExistence type="predicted"/>
<dbReference type="Proteomes" id="UP000254208">
    <property type="component" value="Unassembled WGS sequence"/>
</dbReference>
<sequence>MRLDYATDSDPQKRLPMKDASNKTIYRQLEIVDEQTGAAGTDIRVGIQSERTIQIRNRIQGANADAGSYQGSAWLIATFD</sequence>
<reference evidence="2 3" key="1">
    <citation type="submission" date="2018-06" db="EMBL/GenBank/DDBJ databases">
        <authorList>
            <consortium name="Pathogen Informatics"/>
            <person name="Doyle S."/>
        </authorList>
    </citation>
    <scope>NUCLEOTIDE SEQUENCE [LARGE SCALE GENOMIC DNA]</scope>
    <source>
        <strain evidence="2 3">NCTC11801</strain>
    </source>
</reference>
<feature type="region of interest" description="Disordered" evidence="1">
    <location>
        <begin position="1"/>
        <end position="20"/>
    </location>
</feature>
<dbReference type="AlphaFoldDB" id="A0A379FLM4"/>
<dbReference type="EMBL" id="UGTZ01000001">
    <property type="protein sequence ID" value="SUC29586.1"/>
    <property type="molecule type" value="Genomic_DNA"/>
</dbReference>
<protein>
    <recommendedName>
        <fullName evidence="4">Adhesin</fullName>
    </recommendedName>
</protein>
<dbReference type="GeneID" id="93671607"/>
<dbReference type="RefSeq" id="WP_198641988.1">
    <property type="nucleotide sequence ID" value="NZ_ABEXOC020000008.1"/>
</dbReference>